<protein>
    <submittedName>
        <fullName evidence="1">Uncharacterized protein</fullName>
    </submittedName>
</protein>
<gene>
    <name evidence="1" type="ORF">Bca52824_054928</name>
</gene>
<organism evidence="1 2">
    <name type="scientific">Brassica carinata</name>
    <name type="common">Ethiopian mustard</name>
    <name type="synonym">Abyssinian cabbage</name>
    <dbReference type="NCBI Taxonomy" id="52824"/>
    <lineage>
        <taxon>Eukaryota</taxon>
        <taxon>Viridiplantae</taxon>
        <taxon>Streptophyta</taxon>
        <taxon>Embryophyta</taxon>
        <taxon>Tracheophyta</taxon>
        <taxon>Spermatophyta</taxon>
        <taxon>Magnoliopsida</taxon>
        <taxon>eudicotyledons</taxon>
        <taxon>Gunneridae</taxon>
        <taxon>Pentapetalae</taxon>
        <taxon>rosids</taxon>
        <taxon>malvids</taxon>
        <taxon>Brassicales</taxon>
        <taxon>Brassicaceae</taxon>
        <taxon>Brassiceae</taxon>
        <taxon>Brassica</taxon>
    </lineage>
</organism>
<dbReference type="Proteomes" id="UP000886595">
    <property type="component" value="Unassembled WGS sequence"/>
</dbReference>
<accession>A0A8X7R9B0</accession>
<comment type="caution">
    <text evidence="1">The sequence shown here is derived from an EMBL/GenBank/DDBJ whole genome shotgun (WGS) entry which is preliminary data.</text>
</comment>
<sequence>MKSPRVVRTVIKSAPFAKSVSYEDDEYDLKMGVLRRSRQLLPTFAKVVYLPRLHQDHKRERESFCSRPYPDLVGDDVKLQDDSMTEMRDGKLWIKKSCSPVLVAPLLPRRITMFAEFFCNVATEWRDQSRRSYPTFLGCHGWDHEYAEMALSQASRRICGELRRALEKTLLESLISKLGLMTRQYVKEARTGCAKLVLANCGEEGEVISRALTRRRRIDGDESIEVLIQTSVTPFGREESPEIHHCAREIHRVEAASISCVSLLRKLQNTQSVTDLGDSSGSEAIRSHVSLVHSEKYDGESLYVRRLRDSEIARALELCMDYVTANGGSES</sequence>
<keyword evidence="2" id="KW-1185">Reference proteome</keyword>
<name>A0A8X7R9B0_BRACI</name>
<evidence type="ECO:0000313" key="2">
    <source>
        <dbReference type="Proteomes" id="UP000886595"/>
    </source>
</evidence>
<reference evidence="1 2" key="1">
    <citation type="submission" date="2020-02" db="EMBL/GenBank/DDBJ databases">
        <authorList>
            <person name="Ma Q."/>
            <person name="Huang Y."/>
            <person name="Song X."/>
            <person name="Pei D."/>
        </authorList>
    </citation>
    <scope>NUCLEOTIDE SEQUENCE [LARGE SCALE GENOMIC DNA]</scope>
    <source>
        <strain evidence="1">Sxm20200214</strain>
        <tissue evidence="1">Leaf</tissue>
    </source>
</reference>
<proteinExistence type="predicted"/>
<dbReference type="EMBL" id="JAAMPC010000011">
    <property type="protein sequence ID" value="KAG2283708.1"/>
    <property type="molecule type" value="Genomic_DNA"/>
</dbReference>
<dbReference type="AlphaFoldDB" id="A0A8X7R9B0"/>
<evidence type="ECO:0000313" key="1">
    <source>
        <dbReference type="EMBL" id="KAG2283708.1"/>
    </source>
</evidence>